<protein>
    <recommendedName>
        <fullName evidence="2">Lon N-terminal domain-containing protein</fullName>
    </recommendedName>
</protein>
<feature type="domain" description="Lon N-terminal" evidence="2">
    <location>
        <begin position="51"/>
        <end position="255"/>
    </location>
</feature>
<proteinExistence type="predicted"/>
<dbReference type="STRING" id="98765.A0A2R6NY59"/>
<feature type="compositionally biased region" description="Polar residues" evidence="1">
    <location>
        <begin position="192"/>
        <end position="207"/>
    </location>
</feature>
<name>A0A2R6NY59_9APHY</name>
<dbReference type="EMBL" id="MLYV02000680">
    <property type="protein sequence ID" value="PSR79869.1"/>
    <property type="molecule type" value="Genomic_DNA"/>
</dbReference>
<evidence type="ECO:0000256" key="1">
    <source>
        <dbReference type="SAM" id="MobiDB-lite"/>
    </source>
</evidence>
<dbReference type="PANTHER" id="PTHR23327:SF42">
    <property type="entry name" value="LON PEPTIDASE N-TERMINAL DOMAIN AND RING FINGER PROTEIN C14F5.10C"/>
    <property type="match status" value="1"/>
</dbReference>
<dbReference type="Pfam" id="PF02190">
    <property type="entry name" value="LON_substr_bdg"/>
    <property type="match status" value="1"/>
</dbReference>
<dbReference type="SMART" id="SM00464">
    <property type="entry name" value="LON"/>
    <property type="match status" value="1"/>
</dbReference>
<accession>A0A2R6NY59</accession>
<dbReference type="InterPro" id="IPR046336">
    <property type="entry name" value="Lon_prtase_N_sf"/>
</dbReference>
<keyword evidence="4" id="KW-1185">Reference proteome</keyword>
<dbReference type="Gene3D" id="2.30.130.40">
    <property type="entry name" value="LON domain-like"/>
    <property type="match status" value="1"/>
</dbReference>
<dbReference type="PANTHER" id="PTHR23327">
    <property type="entry name" value="RING FINGER PROTEIN 127"/>
    <property type="match status" value="1"/>
</dbReference>
<dbReference type="SUPFAM" id="SSF88697">
    <property type="entry name" value="PUA domain-like"/>
    <property type="match status" value="1"/>
</dbReference>
<dbReference type="OrthoDB" id="264917at2759"/>
<dbReference type="GO" id="GO:0061630">
    <property type="term" value="F:ubiquitin protein ligase activity"/>
    <property type="evidence" value="ECO:0007669"/>
    <property type="project" value="TreeGrafter"/>
</dbReference>
<evidence type="ECO:0000313" key="4">
    <source>
        <dbReference type="Proteomes" id="UP000186601"/>
    </source>
</evidence>
<sequence length="265" mass="29543">MAFFDLVTFRWGYTNANSTFTLSPTVLKAFPEPYAERGALIEAEERDSRLDTPIFVCQLSFPGMPMMLHLFEPRYRLMLRRCLATPNPCFGMIPPPRPSSDPGSPGNDYGTMLRIRNVQMFPDGRSIVETVGTCRFRIMERGMLDGYIVGRVERVDDFEEEVDEGGSETTVEDALAAPSAAASGSSLPLSRLISSTPRRTGNPQTPTNDELMAICRGFLDEIQAGTPWVVQHLHVNYVAQPTDPAQFSFWMALVSFSFVSFHIIG</sequence>
<reference evidence="3 4" key="1">
    <citation type="submission" date="2018-02" db="EMBL/GenBank/DDBJ databases">
        <title>Genome sequence of the basidiomycete white-rot fungus Phlebia centrifuga.</title>
        <authorList>
            <person name="Granchi Z."/>
            <person name="Peng M."/>
            <person name="de Vries R.P."/>
            <person name="Hilden K."/>
            <person name="Makela M.R."/>
            <person name="Grigoriev I."/>
            <person name="Riley R."/>
        </authorList>
    </citation>
    <scope>NUCLEOTIDE SEQUENCE [LARGE SCALE GENOMIC DNA]</scope>
    <source>
        <strain evidence="3 4">FBCC195</strain>
    </source>
</reference>
<dbReference type="InterPro" id="IPR015947">
    <property type="entry name" value="PUA-like_sf"/>
</dbReference>
<gene>
    <name evidence="3" type="ORF">PHLCEN_2v6857</name>
</gene>
<organism evidence="3 4">
    <name type="scientific">Hermanssonia centrifuga</name>
    <dbReference type="NCBI Taxonomy" id="98765"/>
    <lineage>
        <taxon>Eukaryota</taxon>
        <taxon>Fungi</taxon>
        <taxon>Dikarya</taxon>
        <taxon>Basidiomycota</taxon>
        <taxon>Agaricomycotina</taxon>
        <taxon>Agaricomycetes</taxon>
        <taxon>Polyporales</taxon>
        <taxon>Meruliaceae</taxon>
        <taxon>Hermanssonia</taxon>
    </lineage>
</organism>
<feature type="region of interest" description="Disordered" evidence="1">
    <location>
        <begin position="159"/>
        <end position="207"/>
    </location>
</feature>
<dbReference type="InterPro" id="IPR003111">
    <property type="entry name" value="Lon_prtase_N"/>
</dbReference>
<evidence type="ECO:0000259" key="2">
    <source>
        <dbReference type="SMART" id="SM00464"/>
    </source>
</evidence>
<feature type="compositionally biased region" description="Low complexity" evidence="1">
    <location>
        <begin position="167"/>
        <end position="190"/>
    </location>
</feature>
<evidence type="ECO:0000313" key="3">
    <source>
        <dbReference type="EMBL" id="PSR79869.1"/>
    </source>
</evidence>
<dbReference type="AlphaFoldDB" id="A0A2R6NY59"/>
<comment type="caution">
    <text evidence="3">The sequence shown here is derived from an EMBL/GenBank/DDBJ whole genome shotgun (WGS) entry which is preliminary data.</text>
</comment>
<dbReference type="Proteomes" id="UP000186601">
    <property type="component" value="Unassembled WGS sequence"/>
</dbReference>